<keyword evidence="5" id="KW-1185">Reference proteome</keyword>
<dbReference type="PANTHER" id="PTHR45817">
    <property type="entry name" value="LYSYL OXIDASE-LIKE-RELATED"/>
    <property type="match status" value="1"/>
</dbReference>
<sequence length="170" mass="18956">MYEYVLIWAGRRLPAVRGAQIKHPGKYLWDKELLLHTPSTQAGLKPLSQRPASCGLLALLYHNNSSYLRGPSIMVNQLLLTLLCMSALSGARSDSGKPVIQLRLAGEKRKHYEGRLEVFYNGEWGTVCDDDFSISAAQVVCRELGFMDAVSWSPSAKFGRGEGKKQRVRC</sequence>
<dbReference type="Pfam" id="PF00530">
    <property type="entry name" value="SRCR"/>
    <property type="match status" value="1"/>
</dbReference>
<dbReference type="SUPFAM" id="SSF56487">
    <property type="entry name" value="SRCR-like"/>
    <property type="match status" value="1"/>
</dbReference>
<evidence type="ECO:0000259" key="3">
    <source>
        <dbReference type="PROSITE" id="PS50287"/>
    </source>
</evidence>
<comment type="caution">
    <text evidence="2">Lacks conserved residue(s) required for the propagation of feature annotation.</text>
</comment>
<dbReference type="Proteomes" id="UP001469553">
    <property type="component" value="Unassembled WGS sequence"/>
</dbReference>
<feature type="domain" description="SRCR" evidence="3">
    <location>
        <begin position="102"/>
        <end position="170"/>
    </location>
</feature>
<comment type="caution">
    <text evidence="4">The sequence shown here is derived from an EMBL/GenBank/DDBJ whole genome shotgun (WGS) entry which is preliminary data.</text>
</comment>
<protein>
    <recommendedName>
        <fullName evidence="3">SRCR domain-containing protein</fullName>
    </recommendedName>
</protein>
<reference evidence="4 5" key="1">
    <citation type="submission" date="2021-06" db="EMBL/GenBank/DDBJ databases">
        <authorList>
            <person name="Palmer J.M."/>
        </authorList>
    </citation>
    <scope>NUCLEOTIDE SEQUENCE [LARGE SCALE GENOMIC DNA]</scope>
    <source>
        <strain evidence="4 5">AS_MEX2019</strain>
        <tissue evidence="4">Muscle</tissue>
    </source>
</reference>
<accession>A0ABV0ZUN2</accession>
<dbReference type="SMART" id="SM00202">
    <property type="entry name" value="SR"/>
    <property type="match status" value="1"/>
</dbReference>
<evidence type="ECO:0000313" key="5">
    <source>
        <dbReference type="Proteomes" id="UP001469553"/>
    </source>
</evidence>
<dbReference type="InterPro" id="IPR001190">
    <property type="entry name" value="SRCR"/>
</dbReference>
<name>A0ABV0ZUN2_9TELE</name>
<evidence type="ECO:0000313" key="4">
    <source>
        <dbReference type="EMBL" id="MEQ2309865.1"/>
    </source>
</evidence>
<keyword evidence="1" id="KW-1015">Disulfide bond</keyword>
<dbReference type="PROSITE" id="PS50287">
    <property type="entry name" value="SRCR_2"/>
    <property type="match status" value="1"/>
</dbReference>
<gene>
    <name evidence="4" type="ORF">AMECASPLE_002806</name>
</gene>
<evidence type="ECO:0000256" key="1">
    <source>
        <dbReference type="ARBA" id="ARBA00023157"/>
    </source>
</evidence>
<proteinExistence type="predicted"/>
<dbReference type="InterPro" id="IPR036772">
    <property type="entry name" value="SRCR-like_dom_sf"/>
</dbReference>
<dbReference type="InterPro" id="IPR050912">
    <property type="entry name" value="LOX-like_protein"/>
</dbReference>
<dbReference type="PANTHER" id="PTHR45817:SF1">
    <property type="entry name" value="LYSYL OXIDASE HOMOLOG 2"/>
    <property type="match status" value="1"/>
</dbReference>
<dbReference type="Gene3D" id="3.10.250.10">
    <property type="entry name" value="SRCR-like domain"/>
    <property type="match status" value="1"/>
</dbReference>
<evidence type="ECO:0000256" key="2">
    <source>
        <dbReference type="PROSITE-ProRule" id="PRU00196"/>
    </source>
</evidence>
<dbReference type="EMBL" id="JAHRIP010075340">
    <property type="protein sequence ID" value="MEQ2309865.1"/>
    <property type="molecule type" value="Genomic_DNA"/>
</dbReference>
<organism evidence="4 5">
    <name type="scientific">Ameca splendens</name>
    <dbReference type="NCBI Taxonomy" id="208324"/>
    <lineage>
        <taxon>Eukaryota</taxon>
        <taxon>Metazoa</taxon>
        <taxon>Chordata</taxon>
        <taxon>Craniata</taxon>
        <taxon>Vertebrata</taxon>
        <taxon>Euteleostomi</taxon>
        <taxon>Actinopterygii</taxon>
        <taxon>Neopterygii</taxon>
        <taxon>Teleostei</taxon>
        <taxon>Neoteleostei</taxon>
        <taxon>Acanthomorphata</taxon>
        <taxon>Ovalentaria</taxon>
        <taxon>Atherinomorphae</taxon>
        <taxon>Cyprinodontiformes</taxon>
        <taxon>Goodeidae</taxon>
        <taxon>Ameca</taxon>
    </lineage>
</organism>